<name>A0A645J3G8_9ZZZZ</name>
<gene>
    <name evidence="2" type="ORF">SDC9_205968</name>
</gene>
<dbReference type="Gene3D" id="3.30.2140.10">
    <property type="entry name" value="Arylamine N-acetyltransferase"/>
    <property type="match status" value="1"/>
</dbReference>
<dbReference type="Pfam" id="PF00797">
    <property type="entry name" value="Acetyltransf_2"/>
    <property type="match status" value="1"/>
</dbReference>
<proteinExistence type="inferred from homology"/>
<dbReference type="EMBL" id="VSSQ01130752">
    <property type="protein sequence ID" value="MPN58265.1"/>
    <property type="molecule type" value="Genomic_DNA"/>
</dbReference>
<dbReference type="GO" id="GO:0016407">
    <property type="term" value="F:acetyltransferase activity"/>
    <property type="evidence" value="ECO:0007669"/>
    <property type="project" value="InterPro"/>
</dbReference>
<organism evidence="2">
    <name type="scientific">bioreactor metagenome</name>
    <dbReference type="NCBI Taxonomy" id="1076179"/>
    <lineage>
        <taxon>unclassified sequences</taxon>
        <taxon>metagenomes</taxon>
        <taxon>ecological metagenomes</taxon>
    </lineage>
</organism>
<dbReference type="InterPro" id="IPR038765">
    <property type="entry name" value="Papain-like_cys_pep_sf"/>
</dbReference>
<reference evidence="2" key="1">
    <citation type="submission" date="2019-08" db="EMBL/GenBank/DDBJ databases">
        <authorList>
            <person name="Kucharzyk K."/>
            <person name="Murdoch R.W."/>
            <person name="Higgins S."/>
            <person name="Loffler F."/>
        </authorList>
    </citation>
    <scope>NUCLEOTIDE SEQUENCE</scope>
</reference>
<comment type="caution">
    <text evidence="2">The sequence shown here is derived from an EMBL/GenBank/DDBJ whole genome shotgun (WGS) entry which is preliminary data.</text>
</comment>
<evidence type="ECO:0000313" key="2">
    <source>
        <dbReference type="EMBL" id="MPN58265.1"/>
    </source>
</evidence>
<sequence>MDIDYIMASFYCEKHPDSIFNKIIKLAIFHDTGHIALDGSNLKFFEGPEIVKRQELQNQEDYASAVQNIFGIQVEEGCHFHRD</sequence>
<protein>
    <submittedName>
        <fullName evidence="2">Uncharacterized protein</fullName>
    </submittedName>
</protein>
<dbReference type="SUPFAM" id="SSF54001">
    <property type="entry name" value="Cysteine proteinases"/>
    <property type="match status" value="1"/>
</dbReference>
<dbReference type="InterPro" id="IPR001447">
    <property type="entry name" value="Arylamine_N-AcTrfase"/>
</dbReference>
<dbReference type="AlphaFoldDB" id="A0A645J3G8"/>
<comment type="similarity">
    <text evidence="1">Belongs to the arylamine N-acetyltransferase family.</text>
</comment>
<evidence type="ECO:0000256" key="1">
    <source>
        <dbReference type="ARBA" id="ARBA00006547"/>
    </source>
</evidence>
<accession>A0A645J3G8</accession>